<dbReference type="Proteomes" id="UP000070617">
    <property type="component" value="Unassembled WGS sequence"/>
</dbReference>
<dbReference type="STRING" id="134605.HMPREF3206_01372"/>
<feature type="binding site" evidence="1">
    <location>
        <position position="84"/>
    </location>
    <ligand>
        <name>Ni(2+)</name>
        <dbReference type="ChEBI" id="CHEBI:49786"/>
    </ligand>
</feature>
<dbReference type="InterPro" id="IPR026043">
    <property type="entry name" value="NadR"/>
</dbReference>
<keyword evidence="1" id="KW-0479">Metal-binding</keyword>
<feature type="domain" description="Helix-turn-helix type 11" evidence="3">
    <location>
        <begin position="6"/>
        <end position="58"/>
    </location>
</feature>
<evidence type="ECO:0000259" key="2">
    <source>
        <dbReference type="Pfam" id="PF02829"/>
    </source>
</evidence>
<dbReference type="PANTHER" id="PTHR40068:SF1">
    <property type="entry name" value="TRANSCRIPTION REPRESSOR NIAR-RELATED"/>
    <property type="match status" value="1"/>
</dbReference>
<proteinExistence type="predicted"/>
<dbReference type="InterPro" id="IPR036390">
    <property type="entry name" value="WH_DNA-bd_sf"/>
</dbReference>
<feature type="binding site" evidence="1">
    <location>
        <position position="75"/>
    </location>
    <ligand>
        <name>Ni(2+)</name>
        <dbReference type="ChEBI" id="CHEBI:49786"/>
    </ligand>
</feature>
<dbReference type="InterPro" id="IPR035922">
    <property type="entry name" value="3H_dom_sf"/>
</dbReference>
<feature type="binding site" evidence="1">
    <location>
        <position position="145"/>
    </location>
    <ligand>
        <name>Ni(2+)</name>
        <dbReference type="ChEBI" id="CHEBI:49786"/>
    </ligand>
</feature>
<dbReference type="Gene3D" id="1.10.10.10">
    <property type="entry name" value="Winged helix-like DNA-binding domain superfamily/Winged helix DNA-binding domain"/>
    <property type="match status" value="1"/>
</dbReference>
<dbReference type="PIRSF" id="PIRSF037847">
    <property type="entry name" value="NiaR"/>
    <property type="match status" value="1"/>
</dbReference>
<name>A0A133NB18_9FUSO</name>
<dbReference type="InterPro" id="IPR036388">
    <property type="entry name" value="WH-like_DNA-bd_sf"/>
</dbReference>
<reference evidence="5" key="1">
    <citation type="submission" date="2016-01" db="EMBL/GenBank/DDBJ databases">
        <authorList>
            <person name="Mitreva M."/>
            <person name="Pepin K.H."/>
            <person name="Mihindukulasuriya K.A."/>
            <person name="Fulton R."/>
            <person name="Fronick C."/>
            <person name="O'Laughlin M."/>
            <person name="Miner T."/>
            <person name="Herter B."/>
            <person name="Rosa B.A."/>
            <person name="Cordes M."/>
            <person name="Tomlinson C."/>
            <person name="Wollam A."/>
            <person name="Palsikar V.B."/>
            <person name="Mardis E.R."/>
            <person name="Wilson R.K."/>
        </authorList>
    </citation>
    <scope>NUCLEOTIDE SEQUENCE [LARGE SCALE GENOMIC DNA]</scope>
    <source>
        <strain evidence="5">CMW8396</strain>
    </source>
</reference>
<comment type="caution">
    <text evidence="4">The sequence shown here is derived from an EMBL/GenBank/DDBJ whole genome shotgun (WGS) entry which is preliminary data.</text>
</comment>
<evidence type="ECO:0000313" key="5">
    <source>
        <dbReference type="Proteomes" id="UP000070617"/>
    </source>
</evidence>
<feature type="domain" description="3H" evidence="2">
    <location>
        <begin position="73"/>
        <end position="168"/>
    </location>
</feature>
<keyword evidence="1" id="KW-0533">Nickel</keyword>
<dbReference type="InterPro" id="IPR013196">
    <property type="entry name" value="HTH_11"/>
</dbReference>
<keyword evidence="5" id="KW-1185">Reference proteome</keyword>
<dbReference type="Pfam" id="PF02829">
    <property type="entry name" value="3H"/>
    <property type="match status" value="1"/>
</dbReference>
<dbReference type="Gene3D" id="3.30.1340.20">
    <property type="entry name" value="3H domain"/>
    <property type="match status" value="1"/>
</dbReference>
<dbReference type="GO" id="GO:0046872">
    <property type="term" value="F:metal ion binding"/>
    <property type="evidence" value="ECO:0007669"/>
    <property type="project" value="UniProtKB-KW"/>
</dbReference>
<dbReference type="InterPro" id="IPR004173">
    <property type="entry name" value="3H_domain"/>
</dbReference>
<dbReference type="Pfam" id="PF08279">
    <property type="entry name" value="HTH_11"/>
    <property type="match status" value="1"/>
</dbReference>
<organism evidence="4 5">
    <name type="scientific">Fusobacterium equinum</name>
    <dbReference type="NCBI Taxonomy" id="134605"/>
    <lineage>
        <taxon>Bacteria</taxon>
        <taxon>Fusobacteriati</taxon>
        <taxon>Fusobacteriota</taxon>
        <taxon>Fusobacteriia</taxon>
        <taxon>Fusobacteriales</taxon>
        <taxon>Fusobacteriaceae</taxon>
        <taxon>Fusobacterium</taxon>
    </lineage>
</organism>
<protein>
    <submittedName>
        <fullName evidence="4">HTH domain protein</fullName>
    </submittedName>
</protein>
<dbReference type="AlphaFoldDB" id="A0A133NB18"/>
<evidence type="ECO:0000256" key="1">
    <source>
        <dbReference type="PIRSR" id="PIRSR037847-1"/>
    </source>
</evidence>
<dbReference type="SUPFAM" id="SSF75500">
    <property type="entry name" value="Putative transcriptional regulator TM1602, C-terminal domain"/>
    <property type="match status" value="1"/>
</dbReference>
<accession>A0A133NB18</accession>
<evidence type="ECO:0000259" key="3">
    <source>
        <dbReference type="Pfam" id="PF08279"/>
    </source>
</evidence>
<dbReference type="PATRIC" id="fig|134605.3.peg.1358"/>
<feature type="binding site" evidence="1">
    <location>
        <position position="143"/>
    </location>
    <ligand>
        <name>Ni(2+)</name>
        <dbReference type="ChEBI" id="CHEBI:49786"/>
    </ligand>
</feature>
<dbReference type="EMBL" id="LRPX01000069">
    <property type="protein sequence ID" value="KXA13470.1"/>
    <property type="molecule type" value="Genomic_DNA"/>
</dbReference>
<gene>
    <name evidence="4" type="ORF">HMPREF3206_01372</name>
</gene>
<evidence type="ECO:0000313" key="4">
    <source>
        <dbReference type="EMBL" id="KXA13470.1"/>
    </source>
</evidence>
<dbReference type="SUPFAM" id="SSF46785">
    <property type="entry name" value="Winged helix' DNA-binding domain"/>
    <property type="match status" value="1"/>
</dbReference>
<sequence>MTGETRREKIVSLLKNQEKAISGREFAQQLEVSRQVIVQDIAILRAKNVPILSSPEGYLLEKTEKKLQFSFFSRHQSLQEMKEELEIIVDYGGKLLNIQVEHEIYGLITSNLCLQNRLDIELFLEKLQETNSKPLSFLTNGLHSHTVEVDDLNQKKFILKKLQEKGFLQ</sequence>
<dbReference type="PANTHER" id="PTHR40068">
    <property type="entry name" value="TRANSCRIPTION REPRESSOR NIAR-RELATED"/>
    <property type="match status" value="1"/>
</dbReference>
<dbReference type="RefSeq" id="WP_008801660.1">
    <property type="nucleotide sequence ID" value="NZ_KQ956559.1"/>
</dbReference>